<dbReference type="EMBL" id="MCFA01000007">
    <property type="protein sequence ID" value="ORY18408.1"/>
    <property type="molecule type" value="Genomic_DNA"/>
</dbReference>
<feature type="compositionally biased region" description="Basic and acidic residues" evidence="1">
    <location>
        <begin position="498"/>
        <end position="511"/>
    </location>
</feature>
<evidence type="ECO:0000313" key="3">
    <source>
        <dbReference type="Proteomes" id="UP000193144"/>
    </source>
</evidence>
<gene>
    <name evidence="2" type="ORF">BCR34DRAFT_343452</name>
</gene>
<feature type="compositionally biased region" description="Pro residues" evidence="1">
    <location>
        <begin position="345"/>
        <end position="358"/>
    </location>
</feature>
<evidence type="ECO:0000256" key="1">
    <source>
        <dbReference type="SAM" id="MobiDB-lite"/>
    </source>
</evidence>
<dbReference type="Proteomes" id="UP000193144">
    <property type="component" value="Unassembled WGS sequence"/>
</dbReference>
<sequence length="642" mass="69941">MPLSPSEKTILEEFLPGSFVLQSQAVLDTRKTSTTDEVQSIIAALLDPSDSRLESIWKLQDTLTTMMLGSERSVPRGSDPNEVLSHLRSALKDSRSGVGSSLPTAMLQYHTERLYFAMRSTQQSSTVGESILDKQLMARLGRVIRHEYEEFRRAFPTPSNDDDVLQWVGNSTVISTQSPPSIMSEDQQPSAASSHSSPIDTKAALAPIPHQLNRNATLRVEPLRVRPGAEQRDSISPLSAGVDTQYALPESIQAACVSRVSFLRSAQDPPKPPGGDVRSNVRMIQDATAAIARDVPQRKPVAIVSPPPIVSSTHEAVRKPRDTGAAISPNSHSGQAPKLPHSPRSAPPSDPPNMPLPTLPLSKPAPGHVPEAVPKSRSKSTLTPMPLPSTSFPVGRMSIRETGHHLPVSTISPPSRHQEQNLPKPLPYESYPEVVIPPPEYVSKHSRQPSAVSGLETVPRSPTPPPKPPKREMLPWAVRQDQQPVGAADVLRPLPAASDRRRESMFSDTDNRSILSSSASTASRKKSKFFGRLMGSGRPSLEPLPPSLEFRFSICGKHLTLWCKKDPLHVVQISEPFATGRCYELVLPDSMKPSPGKQQARSIRHLASSGNVIAALVHIEDVSVITPILFFLIADSLDGFTR</sequence>
<proteinExistence type="predicted"/>
<dbReference type="AlphaFoldDB" id="A0A1Y2A7C9"/>
<feature type="region of interest" description="Disordered" evidence="1">
    <location>
        <begin position="493"/>
        <end position="519"/>
    </location>
</feature>
<feature type="region of interest" description="Disordered" evidence="1">
    <location>
        <begin position="302"/>
        <end position="389"/>
    </location>
</feature>
<feature type="compositionally biased region" description="Polar residues" evidence="1">
    <location>
        <begin position="175"/>
        <end position="186"/>
    </location>
</feature>
<protein>
    <submittedName>
        <fullName evidence="2">Uncharacterized protein</fullName>
    </submittedName>
</protein>
<accession>A0A1Y2A7C9</accession>
<feature type="compositionally biased region" description="Low complexity" evidence="1">
    <location>
        <begin position="187"/>
        <end position="198"/>
    </location>
</feature>
<organism evidence="2 3">
    <name type="scientific">Clohesyomyces aquaticus</name>
    <dbReference type="NCBI Taxonomy" id="1231657"/>
    <lineage>
        <taxon>Eukaryota</taxon>
        <taxon>Fungi</taxon>
        <taxon>Dikarya</taxon>
        <taxon>Ascomycota</taxon>
        <taxon>Pezizomycotina</taxon>
        <taxon>Dothideomycetes</taxon>
        <taxon>Pleosporomycetidae</taxon>
        <taxon>Pleosporales</taxon>
        <taxon>Lindgomycetaceae</taxon>
        <taxon>Clohesyomyces</taxon>
    </lineage>
</organism>
<name>A0A1Y2A7C9_9PLEO</name>
<comment type="caution">
    <text evidence="2">The sequence shown here is derived from an EMBL/GenBank/DDBJ whole genome shotgun (WGS) entry which is preliminary data.</text>
</comment>
<feature type="region of interest" description="Disordered" evidence="1">
    <location>
        <begin position="175"/>
        <end position="199"/>
    </location>
</feature>
<reference evidence="2 3" key="1">
    <citation type="submission" date="2016-07" db="EMBL/GenBank/DDBJ databases">
        <title>Pervasive Adenine N6-methylation of Active Genes in Fungi.</title>
        <authorList>
            <consortium name="DOE Joint Genome Institute"/>
            <person name="Mondo S.J."/>
            <person name="Dannebaum R.O."/>
            <person name="Kuo R.C."/>
            <person name="Labutti K."/>
            <person name="Haridas S."/>
            <person name="Kuo A."/>
            <person name="Salamov A."/>
            <person name="Ahrendt S.R."/>
            <person name="Lipzen A."/>
            <person name="Sullivan W."/>
            <person name="Andreopoulos W.B."/>
            <person name="Clum A."/>
            <person name="Lindquist E."/>
            <person name="Daum C."/>
            <person name="Ramamoorthy G.K."/>
            <person name="Gryganskyi A."/>
            <person name="Culley D."/>
            <person name="Magnuson J.K."/>
            <person name="James T.Y."/>
            <person name="O'Malley M.A."/>
            <person name="Stajich J.E."/>
            <person name="Spatafora J.W."/>
            <person name="Visel A."/>
            <person name="Grigoriev I.V."/>
        </authorList>
    </citation>
    <scope>NUCLEOTIDE SEQUENCE [LARGE SCALE GENOMIC DNA]</scope>
    <source>
        <strain evidence="2 3">CBS 115471</strain>
    </source>
</reference>
<evidence type="ECO:0000313" key="2">
    <source>
        <dbReference type="EMBL" id="ORY18408.1"/>
    </source>
</evidence>
<feature type="region of interest" description="Disordered" evidence="1">
    <location>
        <begin position="443"/>
        <end position="471"/>
    </location>
</feature>
<feature type="compositionally biased region" description="Polar residues" evidence="1">
    <location>
        <begin position="379"/>
        <end position="389"/>
    </location>
</feature>
<keyword evidence="3" id="KW-1185">Reference proteome</keyword>
<feature type="region of interest" description="Disordered" evidence="1">
    <location>
        <begin position="405"/>
        <end position="424"/>
    </location>
</feature>